<gene>
    <name evidence="1" type="ORF">PBF_22167</name>
</gene>
<evidence type="ECO:0000313" key="2">
    <source>
        <dbReference type="Proteomes" id="UP000019270"/>
    </source>
</evidence>
<dbReference type="AlphaFoldDB" id="W7KZV3"/>
<sequence length="92" mass="10593">MYPLKEIVTRKFTQIWSLQNVNVSIFGYSVNQLHSSPIHEEFLEGISRKFMLPGILKGTWRNGLGSDYAAWSIFNLRISGRANMKEKQSNIC</sequence>
<protein>
    <submittedName>
        <fullName evidence="1">Uncharacterized protein</fullName>
    </submittedName>
</protein>
<evidence type="ECO:0000313" key="1">
    <source>
        <dbReference type="EMBL" id="EWG08816.1"/>
    </source>
</evidence>
<dbReference type="EMBL" id="APVL01000028">
    <property type="protein sequence ID" value="EWG08816.1"/>
    <property type="molecule type" value="Genomic_DNA"/>
</dbReference>
<reference evidence="2" key="1">
    <citation type="submission" date="2013-03" db="EMBL/GenBank/DDBJ databases">
        <title>Draft genome sequence of Bacillus firmus DS1.</title>
        <authorList>
            <person name="Peng D."/>
            <person name="Zhu L."/>
            <person name="Sun M."/>
        </authorList>
    </citation>
    <scope>NUCLEOTIDE SEQUENCE [LARGE SCALE GENOMIC DNA]</scope>
    <source>
        <strain evidence="2">DS1</strain>
    </source>
</reference>
<reference evidence="1 2" key="2">
    <citation type="journal article" date="2016" name="Sci. Rep.">
        <title>A novel serine protease, Sep1, from Bacillus firmus DS-1 has nematicidal activity and degrades multiple intestinal-associated nematode proteins.</title>
        <authorList>
            <person name="Geng C."/>
            <person name="Nie X."/>
            <person name="Tang Z."/>
            <person name="Zhang Y."/>
            <person name="Lin J."/>
            <person name="Sun M."/>
            <person name="Peng D."/>
        </authorList>
    </citation>
    <scope>NUCLEOTIDE SEQUENCE [LARGE SCALE GENOMIC DNA]</scope>
    <source>
        <strain evidence="1 2">DS1</strain>
    </source>
</reference>
<dbReference type="Proteomes" id="UP000019270">
    <property type="component" value="Unassembled WGS sequence"/>
</dbReference>
<comment type="caution">
    <text evidence="1">The sequence shown here is derived from an EMBL/GenBank/DDBJ whole genome shotgun (WGS) entry which is preliminary data.</text>
</comment>
<proteinExistence type="predicted"/>
<accession>W7KZV3</accession>
<organism evidence="1 2">
    <name type="scientific">Cytobacillus firmus DS1</name>
    <dbReference type="NCBI Taxonomy" id="1307436"/>
    <lineage>
        <taxon>Bacteria</taxon>
        <taxon>Bacillati</taxon>
        <taxon>Bacillota</taxon>
        <taxon>Bacilli</taxon>
        <taxon>Bacillales</taxon>
        <taxon>Bacillaceae</taxon>
        <taxon>Cytobacillus</taxon>
    </lineage>
</organism>
<name>W7KZV3_CYTFI</name>